<feature type="compositionally biased region" description="Basic and acidic residues" evidence="1">
    <location>
        <begin position="31"/>
        <end position="42"/>
    </location>
</feature>
<evidence type="ECO:0000256" key="1">
    <source>
        <dbReference type="SAM" id="MobiDB-lite"/>
    </source>
</evidence>
<name>A0A2J6S0B8_HYAVF</name>
<protein>
    <submittedName>
        <fullName evidence="2">Uncharacterized protein</fullName>
    </submittedName>
</protein>
<feature type="region of interest" description="Disordered" evidence="1">
    <location>
        <begin position="78"/>
        <end position="149"/>
    </location>
</feature>
<dbReference type="EMBL" id="KZ613941">
    <property type="protein sequence ID" value="PMD44197.1"/>
    <property type="molecule type" value="Genomic_DNA"/>
</dbReference>
<organism evidence="2 3">
    <name type="scientific">Hyaloscypha variabilis (strain UAMH 11265 / GT02V1 / F)</name>
    <name type="common">Meliniomyces variabilis</name>
    <dbReference type="NCBI Taxonomy" id="1149755"/>
    <lineage>
        <taxon>Eukaryota</taxon>
        <taxon>Fungi</taxon>
        <taxon>Dikarya</taxon>
        <taxon>Ascomycota</taxon>
        <taxon>Pezizomycotina</taxon>
        <taxon>Leotiomycetes</taxon>
        <taxon>Helotiales</taxon>
        <taxon>Hyaloscyphaceae</taxon>
        <taxon>Hyaloscypha</taxon>
        <taxon>Hyaloscypha variabilis</taxon>
    </lineage>
</organism>
<evidence type="ECO:0000313" key="2">
    <source>
        <dbReference type="EMBL" id="PMD44197.1"/>
    </source>
</evidence>
<feature type="compositionally biased region" description="Polar residues" evidence="1">
    <location>
        <begin position="93"/>
        <end position="103"/>
    </location>
</feature>
<dbReference type="AlphaFoldDB" id="A0A2J6S0B8"/>
<feature type="region of interest" description="Disordered" evidence="1">
    <location>
        <begin position="31"/>
        <end position="60"/>
    </location>
</feature>
<dbReference type="Proteomes" id="UP000235786">
    <property type="component" value="Unassembled WGS sequence"/>
</dbReference>
<reference evidence="2 3" key="1">
    <citation type="submission" date="2016-04" db="EMBL/GenBank/DDBJ databases">
        <title>A degradative enzymes factory behind the ericoid mycorrhizal symbiosis.</title>
        <authorList>
            <consortium name="DOE Joint Genome Institute"/>
            <person name="Martino E."/>
            <person name="Morin E."/>
            <person name="Grelet G."/>
            <person name="Kuo A."/>
            <person name="Kohler A."/>
            <person name="Daghino S."/>
            <person name="Barry K."/>
            <person name="Choi C."/>
            <person name="Cichocki N."/>
            <person name="Clum A."/>
            <person name="Copeland A."/>
            <person name="Hainaut M."/>
            <person name="Haridas S."/>
            <person name="Labutti K."/>
            <person name="Lindquist E."/>
            <person name="Lipzen A."/>
            <person name="Khouja H.-R."/>
            <person name="Murat C."/>
            <person name="Ohm R."/>
            <person name="Olson A."/>
            <person name="Spatafora J."/>
            <person name="Veneault-Fourrey C."/>
            <person name="Henrissat B."/>
            <person name="Grigoriev I."/>
            <person name="Martin F."/>
            <person name="Perotto S."/>
        </authorList>
    </citation>
    <scope>NUCLEOTIDE SEQUENCE [LARGE SCALE GENOMIC DNA]</scope>
    <source>
        <strain evidence="2 3">F</strain>
    </source>
</reference>
<keyword evidence="3" id="KW-1185">Reference proteome</keyword>
<dbReference type="OrthoDB" id="3548207at2759"/>
<feature type="compositionally biased region" description="Polar residues" evidence="1">
    <location>
        <begin position="124"/>
        <end position="141"/>
    </location>
</feature>
<gene>
    <name evidence="2" type="ORF">L207DRAFT_579149</name>
</gene>
<proteinExistence type="predicted"/>
<evidence type="ECO:0000313" key="3">
    <source>
        <dbReference type="Proteomes" id="UP000235786"/>
    </source>
</evidence>
<sequence>MVRKGGPSNSIHNWLDMACRGFSKDAREEYLNNQQSERDIRNRTTGRRQNRKSNTNRPAIAPMQGLILNAQNIPQGTIGNGSPGLIPAADFQQVPTGFSNSRPAGSPGNAQIPANAIQKPQVPRSLQNTERGQQPSNTPRNQSKRRTIGAGSTAMAIAQLHNLSPENHASRQTQVNNGHNTQLSVMALAEAARASTARVPTDRADLLDIGRTYIEGMRVPSGYFHSRHSRR</sequence>
<accession>A0A2J6S0B8</accession>